<keyword evidence="2" id="KW-1185">Reference proteome</keyword>
<reference evidence="1 2" key="1">
    <citation type="submission" date="2018-06" db="EMBL/GenBank/DDBJ databases">
        <title>Genomic Encyclopedia of Archaeal and Bacterial Type Strains, Phase II (KMG-II): from individual species to whole genera.</title>
        <authorList>
            <person name="Goeker M."/>
        </authorList>
    </citation>
    <scope>NUCLEOTIDE SEQUENCE [LARGE SCALE GENOMIC DNA]</scope>
    <source>
        <strain evidence="1 2">DSM 22009</strain>
    </source>
</reference>
<dbReference type="SUPFAM" id="SSF57938">
    <property type="entry name" value="DnaJ/Hsp40 cysteine-rich domain"/>
    <property type="match status" value="1"/>
</dbReference>
<evidence type="ECO:0000313" key="1">
    <source>
        <dbReference type="EMBL" id="PZX10388.1"/>
    </source>
</evidence>
<sequence length="55" mass="5868">MKDCPVCDGSGNFPEGMTGSPDVPCWVCHGKGVIQADREVSPVWLAYGKSKRALS</sequence>
<accession>A0A2W7MR64</accession>
<gene>
    <name evidence="1" type="ORF">LX81_04225</name>
</gene>
<comment type="caution">
    <text evidence="1">The sequence shown here is derived from an EMBL/GenBank/DDBJ whole genome shotgun (WGS) entry which is preliminary data.</text>
</comment>
<name>A0A2W7MR64_9RHOB</name>
<evidence type="ECO:0008006" key="3">
    <source>
        <dbReference type="Google" id="ProtNLM"/>
    </source>
</evidence>
<dbReference type="Proteomes" id="UP000248916">
    <property type="component" value="Unassembled WGS sequence"/>
</dbReference>
<dbReference type="EMBL" id="QKZL01000046">
    <property type="protein sequence ID" value="PZX10388.1"/>
    <property type="molecule type" value="Genomic_DNA"/>
</dbReference>
<evidence type="ECO:0000313" key="2">
    <source>
        <dbReference type="Proteomes" id="UP000248916"/>
    </source>
</evidence>
<dbReference type="InterPro" id="IPR036410">
    <property type="entry name" value="HSP_DnaJ_Cys-rich_dom_sf"/>
</dbReference>
<organism evidence="1 2">
    <name type="scientific">Palleronia aestuarii</name>
    <dbReference type="NCBI Taxonomy" id="568105"/>
    <lineage>
        <taxon>Bacteria</taxon>
        <taxon>Pseudomonadati</taxon>
        <taxon>Pseudomonadota</taxon>
        <taxon>Alphaproteobacteria</taxon>
        <taxon>Rhodobacterales</taxon>
        <taxon>Roseobacteraceae</taxon>
        <taxon>Palleronia</taxon>
    </lineage>
</organism>
<dbReference type="AlphaFoldDB" id="A0A2W7MR64"/>
<dbReference type="Gene3D" id="6.20.20.10">
    <property type="match status" value="1"/>
</dbReference>
<proteinExistence type="predicted"/>
<protein>
    <recommendedName>
        <fullName evidence="3">Molecular chaperone DnaJ</fullName>
    </recommendedName>
</protein>